<sequence>MRQRVRLVNLKLGDPDDIEIYAGAAVWDWIQRPEFERLKTYNITMDQMYWTHGPMAPHSITVDVWADVEEETAILLKLSGLCQL</sequence>
<organism evidence="1">
    <name type="scientific">uncultured Caudovirales phage</name>
    <dbReference type="NCBI Taxonomy" id="2100421"/>
    <lineage>
        <taxon>Viruses</taxon>
        <taxon>Duplodnaviria</taxon>
        <taxon>Heunggongvirae</taxon>
        <taxon>Uroviricota</taxon>
        <taxon>Caudoviricetes</taxon>
        <taxon>Peduoviridae</taxon>
        <taxon>Maltschvirus</taxon>
        <taxon>Maltschvirus maltsch</taxon>
    </lineage>
</organism>
<reference evidence="1" key="1">
    <citation type="submission" date="2020-05" db="EMBL/GenBank/DDBJ databases">
        <authorList>
            <person name="Chiriac C."/>
            <person name="Salcher M."/>
            <person name="Ghai R."/>
            <person name="Kavagutti S V."/>
        </authorList>
    </citation>
    <scope>NUCLEOTIDE SEQUENCE</scope>
</reference>
<evidence type="ECO:0000313" key="1">
    <source>
        <dbReference type="EMBL" id="CAB4241617.1"/>
    </source>
</evidence>
<accession>A0A6J5TCE7</accession>
<dbReference type="EMBL" id="LR797824">
    <property type="protein sequence ID" value="CAB4241617.1"/>
    <property type="molecule type" value="Genomic_DNA"/>
</dbReference>
<gene>
    <name evidence="1" type="ORF">UFOVP71_155</name>
</gene>
<proteinExistence type="predicted"/>
<protein>
    <submittedName>
        <fullName evidence="1">Uncharacterized protein</fullName>
    </submittedName>
</protein>
<name>A0A6J5TCE7_9CAUD</name>